<feature type="region of interest" description="Disordered" evidence="4">
    <location>
        <begin position="34"/>
        <end position="54"/>
    </location>
</feature>
<dbReference type="InterPro" id="IPR001680">
    <property type="entry name" value="WD40_rpt"/>
</dbReference>
<dbReference type="InterPro" id="IPR015943">
    <property type="entry name" value="WD40/YVTN_repeat-like_dom_sf"/>
</dbReference>
<evidence type="ECO:0000256" key="1">
    <source>
        <dbReference type="ARBA" id="ARBA00022574"/>
    </source>
</evidence>
<organism evidence="5 6">
    <name type="scientific">Paxillus involutus ATCC 200175</name>
    <dbReference type="NCBI Taxonomy" id="664439"/>
    <lineage>
        <taxon>Eukaryota</taxon>
        <taxon>Fungi</taxon>
        <taxon>Dikarya</taxon>
        <taxon>Basidiomycota</taxon>
        <taxon>Agaricomycotina</taxon>
        <taxon>Agaricomycetes</taxon>
        <taxon>Agaricomycetidae</taxon>
        <taxon>Boletales</taxon>
        <taxon>Paxilineae</taxon>
        <taxon>Paxillaceae</taxon>
        <taxon>Paxillus</taxon>
    </lineage>
</organism>
<dbReference type="Pfam" id="PF00400">
    <property type="entry name" value="WD40"/>
    <property type="match status" value="5"/>
</dbReference>
<dbReference type="PRINTS" id="PR00320">
    <property type="entry name" value="GPROTEINBRPT"/>
</dbReference>
<dbReference type="SUPFAM" id="SSF50978">
    <property type="entry name" value="WD40 repeat-like"/>
    <property type="match status" value="1"/>
</dbReference>
<dbReference type="InterPro" id="IPR036322">
    <property type="entry name" value="WD40_repeat_dom_sf"/>
</dbReference>
<keyword evidence="2" id="KW-0677">Repeat</keyword>
<reference evidence="5 6" key="1">
    <citation type="submission" date="2014-06" db="EMBL/GenBank/DDBJ databases">
        <authorList>
            <consortium name="DOE Joint Genome Institute"/>
            <person name="Kuo A."/>
            <person name="Kohler A."/>
            <person name="Nagy L.G."/>
            <person name="Floudas D."/>
            <person name="Copeland A."/>
            <person name="Barry K.W."/>
            <person name="Cichocki N."/>
            <person name="Veneault-Fourrey C."/>
            <person name="LaButti K."/>
            <person name="Lindquist E.A."/>
            <person name="Lipzen A."/>
            <person name="Lundell T."/>
            <person name="Morin E."/>
            <person name="Murat C."/>
            <person name="Sun H."/>
            <person name="Tunlid A."/>
            <person name="Henrissat B."/>
            <person name="Grigoriev I.V."/>
            <person name="Hibbett D.S."/>
            <person name="Martin F."/>
            <person name="Nordberg H.P."/>
            <person name="Cantor M.N."/>
            <person name="Hua S.X."/>
        </authorList>
    </citation>
    <scope>NUCLEOTIDE SEQUENCE [LARGE SCALE GENOMIC DNA]</scope>
    <source>
        <strain evidence="5 6">ATCC 200175</strain>
    </source>
</reference>
<gene>
    <name evidence="5" type="ORF">PAXINDRAFT_18341</name>
</gene>
<feature type="repeat" description="WD" evidence="3">
    <location>
        <begin position="58"/>
        <end position="99"/>
    </location>
</feature>
<name>A0A0C9TMN4_PAXIN</name>
<accession>A0A0C9TMN4</accession>
<evidence type="ECO:0008006" key="7">
    <source>
        <dbReference type="Google" id="ProtNLM"/>
    </source>
</evidence>
<dbReference type="PANTHER" id="PTHR19848:SF8">
    <property type="entry name" value="F-BOX AND WD REPEAT DOMAIN CONTAINING 7"/>
    <property type="match status" value="1"/>
</dbReference>
<evidence type="ECO:0000313" key="5">
    <source>
        <dbReference type="EMBL" id="KIJ08536.1"/>
    </source>
</evidence>
<dbReference type="InterPro" id="IPR019775">
    <property type="entry name" value="WD40_repeat_CS"/>
</dbReference>
<dbReference type="PROSITE" id="PS50294">
    <property type="entry name" value="WD_REPEATS_REGION"/>
    <property type="match status" value="2"/>
</dbReference>
<evidence type="ECO:0000256" key="2">
    <source>
        <dbReference type="ARBA" id="ARBA00022737"/>
    </source>
</evidence>
<dbReference type="InterPro" id="IPR020472">
    <property type="entry name" value="WD40_PAC1"/>
</dbReference>
<dbReference type="PANTHER" id="PTHR19848">
    <property type="entry name" value="WD40 REPEAT PROTEIN"/>
    <property type="match status" value="1"/>
</dbReference>
<dbReference type="Proteomes" id="UP000053647">
    <property type="component" value="Unassembled WGS sequence"/>
</dbReference>
<dbReference type="SMART" id="SM00320">
    <property type="entry name" value="WD40"/>
    <property type="match status" value="5"/>
</dbReference>
<reference evidence="6" key="2">
    <citation type="submission" date="2015-01" db="EMBL/GenBank/DDBJ databases">
        <title>Evolutionary Origins and Diversification of the Mycorrhizal Mutualists.</title>
        <authorList>
            <consortium name="DOE Joint Genome Institute"/>
            <consortium name="Mycorrhizal Genomics Consortium"/>
            <person name="Kohler A."/>
            <person name="Kuo A."/>
            <person name="Nagy L.G."/>
            <person name="Floudas D."/>
            <person name="Copeland A."/>
            <person name="Barry K.W."/>
            <person name="Cichocki N."/>
            <person name="Veneault-Fourrey C."/>
            <person name="LaButti K."/>
            <person name="Lindquist E.A."/>
            <person name="Lipzen A."/>
            <person name="Lundell T."/>
            <person name="Morin E."/>
            <person name="Murat C."/>
            <person name="Riley R."/>
            <person name="Ohm R."/>
            <person name="Sun H."/>
            <person name="Tunlid A."/>
            <person name="Henrissat B."/>
            <person name="Grigoriev I.V."/>
            <person name="Hibbett D.S."/>
            <person name="Martin F."/>
        </authorList>
    </citation>
    <scope>NUCLEOTIDE SEQUENCE [LARGE SCALE GENOMIC DNA]</scope>
    <source>
        <strain evidence="6">ATCC 200175</strain>
    </source>
</reference>
<keyword evidence="1 3" id="KW-0853">WD repeat</keyword>
<dbReference type="PROSITE" id="PS50082">
    <property type="entry name" value="WD_REPEATS_2"/>
    <property type="match status" value="2"/>
</dbReference>
<dbReference type="AlphaFoldDB" id="A0A0C9TMN4"/>
<protein>
    <recommendedName>
        <fullName evidence="7">WD40 repeat-like protein</fullName>
    </recommendedName>
</protein>
<dbReference type="OrthoDB" id="538223at2759"/>
<evidence type="ECO:0000256" key="4">
    <source>
        <dbReference type="SAM" id="MobiDB-lite"/>
    </source>
</evidence>
<sequence>MTSPTDSTASVLRRQRRVAPVRYGAARLDEGALGADIQASSRNAKEPKPSSQTPLKVLAGHTWGVTGLAFFPDGRRLISGSLDGLLIIWDVATGRVEKKRTGGTMRSVAVAPDGSVFASGSDDGTLRIWDGTTGNQIGGPLVTHAWGTQGIWGLAFSPDGRRITTTGNCTIQIWDVLTRASVAGPLRIPSGGVYTVAFSPDGSRIAADVGGRSVCVWNSVSGEVIFDSLKGHTDDVMWTVFMPNGQQLLTASEEAMICQCTRI</sequence>
<proteinExistence type="predicted"/>
<feature type="repeat" description="WD" evidence="3">
    <location>
        <begin position="105"/>
        <end position="139"/>
    </location>
</feature>
<dbReference type="PROSITE" id="PS00678">
    <property type="entry name" value="WD_REPEATS_1"/>
    <property type="match status" value="1"/>
</dbReference>
<dbReference type="EMBL" id="KN819603">
    <property type="protein sequence ID" value="KIJ08536.1"/>
    <property type="molecule type" value="Genomic_DNA"/>
</dbReference>
<dbReference type="HOGENOM" id="CLU_000288_57_18_1"/>
<dbReference type="Gene3D" id="2.130.10.10">
    <property type="entry name" value="YVTN repeat-like/Quinoprotein amine dehydrogenase"/>
    <property type="match status" value="2"/>
</dbReference>
<keyword evidence="6" id="KW-1185">Reference proteome</keyword>
<evidence type="ECO:0000256" key="3">
    <source>
        <dbReference type="PROSITE-ProRule" id="PRU00221"/>
    </source>
</evidence>
<evidence type="ECO:0000313" key="6">
    <source>
        <dbReference type="Proteomes" id="UP000053647"/>
    </source>
</evidence>